<reference evidence="1" key="1">
    <citation type="submission" date="2023-05" db="EMBL/GenBank/DDBJ databases">
        <title>Nepenthes gracilis genome sequencing.</title>
        <authorList>
            <person name="Fukushima K."/>
        </authorList>
    </citation>
    <scope>NUCLEOTIDE SEQUENCE</scope>
    <source>
        <strain evidence="1">SING2019-196</strain>
    </source>
</reference>
<comment type="caution">
    <text evidence="1">The sequence shown here is derived from an EMBL/GenBank/DDBJ whole genome shotgun (WGS) entry which is preliminary data.</text>
</comment>
<sequence>MSNVPNQHVMPEAAIHSYEIPSRSTMPSDPENQLQFASAVIFHLRGSKESEEFWYLRMENQLLVICSLAFCKL</sequence>
<proteinExistence type="predicted"/>
<keyword evidence="2" id="KW-1185">Reference proteome</keyword>
<evidence type="ECO:0000313" key="2">
    <source>
        <dbReference type="Proteomes" id="UP001279734"/>
    </source>
</evidence>
<dbReference type="EMBL" id="BSYO01000029">
    <property type="protein sequence ID" value="GMH25223.1"/>
    <property type="molecule type" value="Genomic_DNA"/>
</dbReference>
<dbReference type="Proteomes" id="UP001279734">
    <property type="component" value="Unassembled WGS sequence"/>
</dbReference>
<organism evidence="1 2">
    <name type="scientific">Nepenthes gracilis</name>
    <name type="common">Slender pitcher plant</name>
    <dbReference type="NCBI Taxonomy" id="150966"/>
    <lineage>
        <taxon>Eukaryota</taxon>
        <taxon>Viridiplantae</taxon>
        <taxon>Streptophyta</taxon>
        <taxon>Embryophyta</taxon>
        <taxon>Tracheophyta</taxon>
        <taxon>Spermatophyta</taxon>
        <taxon>Magnoliopsida</taxon>
        <taxon>eudicotyledons</taxon>
        <taxon>Gunneridae</taxon>
        <taxon>Pentapetalae</taxon>
        <taxon>Caryophyllales</taxon>
        <taxon>Nepenthaceae</taxon>
        <taxon>Nepenthes</taxon>
    </lineage>
</organism>
<accession>A0AAD3T9P9</accession>
<name>A0AAD3T9P9_NEPGR</name>
<evidence type="ECO:0000313" key="1">
    <source>
        <dbReference type="EMBL" id="GMH25223.1"/>
    </source>
</evidence>
<gene>
    <name evidence="1" type="ORF">Nepgr_027066</name>
</gene>
<protein>
    <submittedName>
        <fullName evidence="1">Uncharacterized protein</fullName>
    </submittedName>
</protein>
<dbReference type="AlphaFoldDB" id="A0AAD3T9P9"/>